<dbReference type="Gene3D" id="2.130.10.130">
    <property type="entry name" value="Integrin alpha, N-terminal"/>
    <property type="match status" value="2"/>
</dbReference>
<evidence type="ECO:0000313" key="4">
    <source>
        <dbReference type="EMBL" id="CAF0819617.1"/>
    </source>
</evidence>
<proteinExistence type="predicted"/>
<evidence type="ECO:0000256" key="3">
    <source>
        <dbReference type="SAM" id="Phobius"/>
    </source>
</evidence>
<dbReference type="InterPro" id="IPR013517">
    <property type="entry name" value="FG-GAP"/>
</dbReference>
<evidence type="ECO:0000256" key="2">
    <source>
        <dbReference type="SAM" id="MobiDB-lite"/>
    </source>
</evidence>
<keyword evidence="3" id="KW-0472">Membrane</keyword>
<feature type="compositionally biased region" description="Low complexity" evidence="2">
    <location>
        <begin position="1314"/>
        <end position="1327"/>
    </location>
</feature>
<dbReference type="InterPro" id="IPR028994">
    <property type="entry name" value="Integrin_alpha_N"/>
</dbReference>
<dbReference type="Proteomes" id="UP000663845">
    <property type="component" value="Unassembled WGS sequence"/>
</dbReference>
<evidence type="ECO:0000256" key="1">
    <source>
        <dbReference type="ARBA" id="ARBA00022729"/>
    </source>
</evidence>
<dbReference type="PANTHER" id="PTHR46580">
    <property type="entry name" value="SENSOR KINASE-RELATED"/>
    <property type="match status" value="1"/>
</dbReference>
<keyword evidence="3" id="KW-0812">Transmembrane</keyword>
<evidence type="ECO:0000313" key="5">
    <source>
        <dbReference type="Proteomes" id="UP000663845"/>
    </source>
</evidence>
<feature type="transmembrane region" description="Helical" evidence="3">
    <location>
        <begin position="899"/>
        <end position="920"/>
    </location>
</feature>
<dbReference type="EMBL" id="CAJNOG010000038">
    <property type="protein sequence ID" value="CAF0819617.1"/>
    <property type="molecule type" value="Genomic_DNA"/>
</dbReference>
<organism evidence="4 5">
    <name type="scientific">Adineta steineri</name>
    <dbReference type="NCBI Taxonomy" id="433720"/>
    <lineage>
        <taxon>Eukaryota</taxon>
        <taxon>Metazoa</taxon>
        <taxon>Spiralia</taxon>
        <taxon>Gnathifera</taxon>
        <taxon>Rotifera</taxon>
        <taxon>Eurotatoria</taxon>
        <taxon>Bdelloidea</taxon>
        <taxon>Adinetida</taxon>
        <taxon>Adinetidae</taxon>
        <taxon>Adineta</taxon>
    </lineage>
</organism>
<name>A0A813U7P9_9BILA</name>
<dbReference type="SUPFAM" id="SSF69318">
    <property type="entry name" value="Integrin alpha N-terminal domain"/>
    <property type="match status" value="1"/>
</dbReference>
<comment type="caution">
    <text evidence="4">The sequence shown here is derived from an EMBL/GenBank/DDBJ whole genome shotgun (WGS) entry which is preliminary data.</text>
</comment>
<gene>
    <name evidence="4" type="ORF">JYZ213_LOCUS6239</name>
</gene>
<feature type="transmembrane region" description="Helical" evidence="3">
    <location>
        <begin position="161"/>
        <end position="179"/>
    </location>
</feature>
<dbReference type="PANTHER" id="PTHR46580:SF4">
    <property type="entry name" value="ATP_GTP-BINDING PROTEIN"/>
    <property type="match status" value="1"/>
</dbReference>
<keyword evidence="1" id="KW-0732">Signal</keyword>
<dbReference type="Pfam" id="PF13517">
    <property type="entry name" value="FG-GAP_3"/>
    <property type="match status" value="3"/>
</dbReference>
<keyword evidence="3" id="KW-1133">Transmembrane helix</keyword>
<feature type="region of interest" description="Disordered" evidence="2">
    <location>
        <begin position="1307"/>
        <end position="1327"/>
    </location>
</feature>
<accession>A0A813U7P9</accession>
<feature type="transmembrane region" description="Helical" evidence="3">
    <location>
        <begin position="1342"/>
        <end position="1364"/>
    </location>
</feature>
<sequence>MASALNTNFLIGVRNRTRGFNGVGYKLYSQQTRCLTKPINASLINEYEYCGYKNPKVAAGFLSISQNESFESHMEWKSPESNTTIVYGFFAGCTPLEALLDNTLDCLYNITCLQILTNQFPNMKQVLIRKFEQYLKKLNLFKNVKHRTENDIKKQKITTRIYLILLTGAFLTILLYTSLSTKITTTRVTHPSLTAYKDLQNKHSQTLRCPCSNMIIPHGTFITLSPVVHQVCSSDFVTDKWLLIMQNSKIKANSADWRNKAFSTFSLLSNLCQLANKTINDAIHHFLLQPFIASNALNESDFDVQLSAILDQFFQSTILYFGLLVETEQILTQIDQPYSGVDGDGEELFEEENPIGIFATDKTNNRKTVKLVFNLTGPRTTKSTYFNCICAFNISCQVPARIYEIDQAWAQTPTLKELYKVPGSVVSCSATNSLMLSTLECYYEHSDCLPILMDFTKKQYFYNVKNPVWFVVRPLVYNSTSSRFPPNISISKIIKNMTIERWNPSYPYDQFYKSCAFLTILLYTSLSTKITTTRVTHPSLTAYKDLQNKHSQTLRCPCSNMIIPHGTFITLSPVVHQVCSSDFVTDKWLLIMQNSKIKANSADWRNKAFSTFSLLSNLCLLANKTINDDIHHFLLQPFIASNALNESDFDVQLSAILDQFFQSTILYFGLLVETEQILTQIDQPYFGVDGDGEELHEDENPIGLFTTDETNNRKTVKLVFNLTGSRTTKSTYFNCICAVNISCQLPARIYEIGQGWAQTPTLKELYKVPGSVVSCSTTNSLMLSTLECYYSHSDCLPILIDVTKKQYFYNVKNPVWFVVRPLVYNSTSSRFPPNISISKIIKNMTIERWNPAYPYDQFYKSCAPSFCTYSKRVHIKTIAEFRDFGSDVDQLTAKRLGQWATRLYIVLFLVTLISIMFYNIGREAYTKMFDQPSLNSTKQLYEQYGNELKCPCSSIASTYERFVKIEPVFHEVCSSPFASEEGRFNLTANLISKLSMDSEKRPLSNYTLKDYRRFLSAHLQFLQGLCQLSKQAANISIQGFLSSLFSMIEVLPEENFDIQLNSIIQHKELNSSTVLTDLLSLMQSIYHGNAIISLYGTNFEYIHPDRELNGVYLPTQALIYDDECSCGLHMNCTTPANFIESNPSKNISIQGLKIGCTPSESFRASTLECFYNQPCIDLVQQFASKPSRFNLTNSFKSLSTNNSRFPINTTIDKLINSLFIEELKTTISYSSYFEQCFPLLCSYTYLRQSSFLSIMTHLFGLQGGLAIVFDWICPKIVHFVFIVYRYRKRHINTIQPTDLADTGTIENINTNTQTSPSNSELTTTNTTPPTNVVRSTRYYLKIILICVLILCIITSLIIFSIVIAQQSKNQESTCQLKVQSITIERQWHLEYIEGHAIGDFNGDNRLDIVFVDNQNWGMNVLVGNGNGTFGARIISLQNQVEGLKKLSVGDFNNDYKLDLAATDPNNYYIVIFLGNGAGSFEIKQKLQEAIFSVPESITIGDFNNDKYSDIAVTFPEKNQFNLFVSNRDGTFRKEWPIRTGPNSYPSNLVVADFNCDNHQDIAVVNVYAKNIGIFIGDGNKNFERQKTSFTGGGEQYPFDLAVGDFNSDNILDIVVSYLNANYINVMFGYGNGSVGDAKMFITGTYTEPNQIIVSDFNNDQYLDIGFGNSGRSLNVLFGFGNGNFELQTVFPTRFQSRSYWIGVGDFNGDGHKDIICANGNDPSYDVFLITCEQKLN</sequence>
<reference evidence="4" key="1">
    <citation type="submission" date="2021-02" db="EMBL/GenBank/DDBJ databases">
        <authorList>
            <person name="Nowell W R."/>
        </authorList>
    </citation>
    <scope>NUCLEOTIDE SEQUENCE</scope>
</reference>
<protein>
    <submittedName>
        <fullName evidence="4">Uncharacterized protein</fullName>
    </submittedName>
</protein>